<evidence type="ECO:0000256" key="3">
    <source>
        <dbReference type="ARBA" id="ARBA00022679"/>
    </source>
</evidence>
<evidence type="ECO:0000256" key="4">
    <source>
        <dbReference type="ARBA" id="ARBA00022691"/>
    </source>
</evidence>
<evidence type="ECO:0000313" key="10">
    <source>
        <dbReference type="Proteomes" id="UP000551616"/>
    </source>
</evidence>
<dbReference type="InterPro" id="IPR011639">
    <property type="entry name" value="MethylTrfase_TaqI-like_dom"/>
</dbReference>
<sequence>MAKSPEELAHQEWIGYVQPVGLVVSVPAMLEAQCYVNKNIMAEHAQFLSCLPRDNDQPIPEIRDLAEFTQKVLDWEAADLVDIPARGPLPGNMASLEVILPQYNETLRPTQAVPAFKPEEGQSPWMMLIQELPAGTDFDDSSDDDTAGHWNAAPQAKFERLLRESGVPIGLISNRRQLRLVYAPKGESSGHATFIVDEMTQVAGRPMFAALHMLLCADRMFTLGEKQRLPAILENSRKYQNTVSTKLAEQVLAALYEMMRGFQAADDVRQGDLLREVLGSAPNHVYSGLLTVLMRLVFVMYAEDRDLLSSDPVYSNYYSVTGLFNRLREDAGRHPDTMNQRFGAWSQLITLFRLIYEGGQHGDFKLPGRKGYLFDPERYPFLEGRQRKSNPSDEAPPIPRVSDGIVYNVLQNLLILDGERLSYRSLDVEQIGSVYETVMGFNLEVARGKSIAIKPVKTHGAPATINLEELLATKGKDRAKWLKEQSDQALGKDATKLLKDAETVEDLLKALDKKIQKKVTPRIVPEGAIVLQPSDERRRSGSHYTPRSLTEPIVRTTLEPILNQLCDPEVELPEIYQPSKEDKKRYTAGEIQARVLQSKQAIEYAKLAREVGTPHPAQILDLKICDPAMGSGAFLVETCRQLGDHLIDAWASHGLTPADIPPDEDEVLYARRTVAQRCLYGVDKNVMAVDLAKLSLWLVTLAKDHPFTFLDHSLRHGDSLVGLTRKQIIGFHWEPLKQKQFGEELIQKRLDKATEARARILNAPEDTRYRDQEQRLANAEEALSVIRLAGHACVSAFFAESKTRERERLCQEYFTDVERLFNDINHGKLNMTVHKRLIHATKSLSTGEHPLVPFHWEIEFPEVFSRVNGGFDSFVGNPPFAGKNTLVNGNRDGFLDWLKIIHKESHGNSDLVAHFFRRTYQNLRINGSFGLIATNTISQGDTRTTGLSWIRKNGATIYYANRRLRWPGQAAVVVSVVAVTKGMIRPPYSLNGKPVDEISAYLFPLGMDDNPHVLIANAGLCSNGVKIYGTGFTFDDSDNSGLASPILKMEELFAKSPRNRDRIFPYLGGEELNSSPRQFPNRFVINFGEMEIEKAEEWPDVLAIVRQNVKPQRDKVKDRRCRSLWWQYERPRSEFFSALSSESRVLVLSRVGNHVSFAFTPSSYVFADSLVVFRFSDFSEFCIMQSRVHEIWARFFSSSMKDDLRYTSSDSFETFPFPNNPSLCRSSGELYETYRASLMLKSTEGLTATYNRFHDPQEKSPEIEKLRELHAKMDNTVLEAYGWQDLAESVHCEFLLDYEEGDEDDSGKKSKKKKPWRLRWPDEFRDEVLARLLELNEQRHKEELLTGNPATKPSKAEDKPKPAKRKKAKRKEQTPTAELFASTLEREHRYLLIILRHWEGRTVTRRVLNECMILMLDDALRTALLRKKIISASSQNEVGVNQILNDLDIDGFIEQAGTDHQQAWRITSSAPKNIEMSADDQKRLDEVLEFLRREQEAGKVTVTEEVVDADVDLIPTS</sequence>
<evidence type="ECO:0000256" key="6">
    <source>
        <dbReference type="SAM" id="MobiDB-lite"/>
    </source>
</evidence>
<comment type="caution">
    <text evidence="9">The sequence shown here is derived from an EMBL/GenBank/DDBJ whole genome shotgun (WGS) entry which is preliminary data.</text>
</comment>
<organism evidence="9 10">
    <name type="scientific">Bremerella alba</name>
    <dbReference type="NCBI Taxonomy" id="980252"/>
    <lineage>
        <taxon>Bacteria</taxon>
        <taxon>Pseudomonadati</taxon>
        <taxon>Planctomycetota</taxon>
        <taxon>Planctomycetia</taxon>
        <taxon>Pirellulales</taxon>
        <taxon>Pirellulaceae</taxon>
        <taxon>Bremerella</taxon>
    </lineage>
</organism>
<name>A0A7V8V825_9BACT</name>
<feature type="domain" description="MmeI-like target recognition" evidence="8">
    <location>
        <begin position="1048"/>
        <end position="1219"/>
    </location>
</feature>
<proteinExistence type="predicted"/>
<keyword evidence="2" id="KW-0489">Methyltransferase</keyword>
<evidence type="ECO:0000256" key="5">
    <source>
        <dbReference type="ARBA" id="ARBA00047942"/>
    </source>
</evidence>
<dbReference type="GO" id="GO:0006304">
    <property type="term" value="P:DNA modification"/>
    <property type="evidence" value="ECO:0007669"/>
    <property type="project" value="InterPro"/>
</dbReference>
<dbReference type="GO" id="GO:0032259">
    <property type="term" value="P:methylation"/>
    <property type="evidence" value="ECO:0007669"/>
    <property type="project" value="UniProtKB-KW"/>
</dbReference>
<evidence type="ECO:0000256" key="1">
    <source>
        <dbReference type="ARBA" id="ARBA00011900"/>
    </source>
</evidence>
<dbReference type="Gene3D" id="3.40.50.150">
    <property type="entry name" value="Vaccinia Virus protein VP39"/>
    <property type="match status" value="2"/>
</dbReference>
<dbReference type="GO" id="GO:0009007">
    <property type="term" value="F:site-specific DNA-methyltransferase (adenine-specific) activity"/>
    <property type="evidence" value="ECO:0007669"/>
    <property type="project" value="UniProtKB-EC"/>
</dbReference>
<gene>
    <name evidence="9" type="ORF">HOV93_38760</name>
</gene>
<dbReference type="InterPro" id="IPR046820">
    <property type="entry name" value="MmeI_TRD"/>
</dbReference>
<feature type="region of interest" description="Disordered" evidence="6">
    <location>
        <begin position="1340"/>
        <end position="1379"/>
    </location>
</feature>
<keyword evidence="3" id="KW-0808">Transferase</keyword>
<dbReference type="EC" id="2.1.1.72" evidence="1"/>
<dbReference type="SUPFAM" id="SSF53335">
    <property type="entry name" value="S-adenosyl-L-methionine-dependent methyltransferases"/>
    <property type="match status" value="1"/>
</dbReference>
<reference evidence="9 10" key="1">
    <citation type="submission" date="2020-05" db="EMBL/GenBank/DDBJ databases">
        <title>Bremerella alba sp. nov., a novel planctomycete isolated from the surface of the macroalga Fucus spiralis.</title>
        <authorList>
            <person name="Godinho O."/>
            <person name="Botelho R."/>
            <person name="Albuquerque L."/>
            <person name="Wiegand S."/>
            <person name="Da Costa M.S."/>
            <person name="Lobo-Da-Cunha A."/>
            <person name="Jogler C."/>
            <person name="Lage O.M."/>
        </authorList>
    </citation>
    <scope>NUCLEOTIDE SEQUENCE [LARGE SCALE GENOMIC DNA]</scope>
    <source>
        <strain evidence="9 10">FF15</strain>
    </source>
</reference>
<feature type="domain" description="Type II methyltransferase M.TaqI-like" evidence="7">
    <location>
        <begin position="678"/>
        <end position="939"/>
    </location>
</feature>
<dbReference type="PANTHER" id="PTHR33841">
    <property type="entry name" value="DNA METHYLTRANSFERASE YEEA-RELATED"/>
    <property type="match status" value="1"/>
</dbReference>
<dbReference type="Pfam" id="PF07669">
    <property type="entry name" value="Eco57I"/>
    <property type="match status" value="1"/>
</dbReference>
<dbReference type="EMBL" id="JABRWO010000011">
    <property type="protein sequence ID" value="MBA2116684.1"/>
    <property type="molecule type" value="Genomic_DNA"/>
</dbReference>
<dbReference type="RefSeq" id="WP_207398085.1">
    <property type="nucleotide sequence ID" value="NZ_JABRWO010000011.1"/>
</dbReference>
<protein>
    <recommendedName>
        <fullName evidence="1">site-specific DNA-methyltransferase (adenine-specific)</fullName>
        <ecNumber evidence="1">2.1.1.72</ecNumber>
    </recommendedName>
</protein>
<dbReference type="InterPro" id="IPR050953">
    <property type="entry name" value="N4_N6_ade-DNA_methylase"/>
</dbReference>
<dbReference type="PANTHER" id="PTHR33841:SF1">
    <property type="entry name" value="DNA METHYLTRANSFERASE A"/>
    <property type="match status" value="1"/>
</dbReference>
<comment type="catalytic activity">
    <reaction evidence="5">
        <text>a 2'-deoxyadenosine in DNA + S-adenosyl-L-methionine = an N(6)-methyl-2'-deoxyadenosine in DNA + S-adenosyl-L-homocysteine + H(+)</text>
        <dbReference type="Rhea" id="RHEA:15197"/>
        <dbReference type="Rhea" id="RHEA-COMP:12418"/>
        <dbReference type="Rhea" id="RHEA-COMP:12419"/>
        <dbReference type="ChEBI" id="CHEBI:15378"/>
        <dbReference type="ChEBI" id="CHEBI:57856"/>
        <dbReference type="ChEBI" id="CHEBI:59789"/>
        <dbReference type="ChEBI" id="CHEBI:90615"/>
        <dbReference type="ChEBI" id="CHEBI:90616"/>
        <dbReference type="EC" id="2.1.1.72"/>
    </reaction>
</comment>
<keyword evidence="4" id="KW-0949">S-adenosyl-L-methionine</keyword>
<dbReference type="Pfam" id="PF20466">
    <property type="entry name" value="MmeI_TRD"/>
    <property type="match status" value="1"/>
</dbReference>
<evidence type="ECO:0000256" key="2">
    <source>
        <dbReference type="ARBA" id="ARBA00022603"/>
    </source>
</evidence>
<dbReference type="InterPro" id="IPR029063">
    <property type="entry name" value="SAM-dependent_MTases_sf"/>
</dbReference>
<evidence type="ECO:0000259" key="7">
    <source>
        <dbReference type="Pfam" id="PF07669"/>
    </source>
</evidence>
<evidence type="ECO:0000313" key="9">
    <source>
        <dbReference type="EMBL" id="MBA2116684.1"/>
    </source>
</evidence>
<dbReference type="Proteomes" id="UP000551616">
    <property type="component" value="Unassembled WGS sequence"/>
</dbReference>
<evidence type="ECO:0000259" key="8">
    <source>
        <dbReference type="Pfam" id="PF20466"/>
    </source>
</evidence>
<accession>A0A7V8V825</accession>
<keyword evidence="10" id="KW-1185">Reference proteome</keyword>